<organism evidence="2 3">
    <name type="scientific">Thanatephorus cucumeris (strain AG1-IB / isolate 7/3/14)</name>
    <name type="common">Lettuce bottom rot fungus</name>
    <name type="synonym">Rhizoctonia solani</name>
    <dbReference type="NCBI Taxonomy" id="1108050"/>
    <lineage>
        <taxon>Eukaryota</taxon>
        <taxon>Fungi</taxon>
        <taxon>Dikarya</taxon>
        <taxon>Basidiomycota</taxon>
        <taxon>Agaricomycotina</taxon>
        <taxon>Agaricomycetes</taxon>
        <taxon>Cantharellales</taxon>
        <taxon>Ceratobasidiaceae</taxon>
        <taxon>Rhizoctonia</taxon>
        <taxon>Rhizoctonia solani AG-1</taxon>
    </lineage>
</organism>
<feature type="region of interest" description="Disordered" evidence="1">
    <location>
        <begin position="45"/>
        <end position="66"/>
    </location>
</feature>
<dbReference type="AlphaFoldDB" id="M5BT42"/>
<name>M5BT42_THACB</name>
<comment type="caution">
    <text evidence="2">The sequence shown here is derived from an EMBL/GenBank/DDBJ whole genome shotgun (WGS) entry which is preliminary data.</text>
</comment>
<gene>
    <name evidence="2" type="primary">DODA</name>
    <name evidence="2" type="ORF">BN14_04425</name>
</gene>
<sequence>MGPSFPLDLSTLPIRSEEIPLQYPLLKLGYSRIITGPTIEERKAAGRKIEQTLRGEKEAAPAPTED</sequence>
<dbReference type="EMBL" id="CAOJ01006404">
    <property type="protein sequence ID" value="CCO30396.1"/>
    <property type="molecule type" value="Genomic_DNA"/>
</dbReference>
<feature type="compositionally biased region" description="Basic and acidic residues" evidence="1">
    <location>
        <begin position="45"/>
        <end position="59"/>
    </location>
</feature>
<dbReference type="Proteomes" id="UP000012065">
    <property type="component" value="Unassembled WGS sequence"/>
</dbReference>
<dbReference type="GO" id="GO:0051213">
    <property type="term" value="F:dioxygenase activity"/>
    <property type="evidence" value="ECO:0007669"/>
    <property type="project" value="UniProtKB-KW"/>
</dbReference>
<reference evidence="2 3" key="1">
    <citation type="journal article" date="2013" name="J. Biotechnol.">
        <title>Establishment and interpretation of the genome sequence of the phytopathogenic fungus Rhizoctonia solani AG1-IB isolate 7/3/14.</title>
        <authorList>
            <person name="Wibberg D.W."/>
            <person name="Jelonek L.J."/>
            <person name="Rupp O.R."/>
            <person name="Hennig M.H."/>
            <person name="Eikmeyer F.E."/>
            <person name="Goesmann A.G."/>
            <person name="Hartmann A.H."/>
            <person name="Borriss R.B."/>
            <person name="Grosch R.G."/>
            <person name="Puehler A.P."/>
            <person name="Schlueter A.S."/>
        </authorList>
    </citation>
    <scope>NUCLEOTIDE SEQUENCE [LARGE SCALE GENOMIC DNA]</scope>
    <source>
        <strain evidence="3">AG1-IB / isolate 7/3/14</strain>
    </source>
</reference>
<accession>M5BT42</accession>
<evidence type="ECO:0000313" key="2">
    <source>
        <dbReference type="EMBL" id="CCO30396.1"/>
    </source>
</evidence>
<keyword evidence="2" id="KW-0560">Oxidoreductase</keyword>
<keyword evidence="2" id="KW-0223">Dioxygenase</keyword>
<protein>
    <submittedName>
        <fullName evidence="2">DOPA 4,5-dioxygenase</fullName>
    </submittedName>
</protein>
<dbReference type="HOGENOM" id="CLU_2832951_0_0_1"/>
<evidence type="ECO:0000313" key="3">
    <source>
        <dbReference type="Proteomes" id="UP000012065"/>
    </source>
</evidence>
<evidence type="ECO:0000256" key="1">
    <source>
        <dbReference type="SAM" id="MobiDB-lite"/>
    </source>
</evidence>
<proteinExistence type="predicted"/>